<name>A0ABS7REK9_9HYPH</name>
<dbReference type="InterPro" id="IPR011990">
    <property type="entry name" value="TPR-like_helical_dom_sf"/>
</dbReference>
<dbReference type="CDD" id="cd02440">
    <property type="entry name" value="AdoMet_MTases"/>
    <property type="match status" value="1"/>
</dbReference>
<keyword evidence="7" id="KW-1185">Reference proteome</keyword>
<evidence type="ECO:0000256" key="3">
    <source>
        <dbReference type="ARBA" id="ARBA00022691"/>
    </source>
</evidence>
<gene>
    <name evidence="6" type="ORF">KVG22_19700</name>
</gene>
<dbReference type="SUPFAM" id="SSF48452">
    <property type="entry name" value="TPR-like"/>
    <property type="match status" value="1"/>
</dbReference>
<organism evidence="6 7">
    <name type="scientific">Nitratireductor rhodophyticola</name>
    <dbReference type="NCBI Taxonomy" id="2854036"/>
    <lineage>
        <taxon>Bacteria</taxon>
        <taxon>Pseudomonadati</taxon>
        <taxon>Pseudomonadota</taxon>
        <taxon>Alphaproteobacteria</taxon>
        <taxon>Hyphomicrobiales</taxon>
        <taxon>Phyllobacteriaceae</taxon>
        <taxon>Nitratireductor</taxon>
    </lineage>
</organism>
<evidence type="ECO:0000313" key="7">
    <source>
        <dbReference type="Proteomes" id="UP000777661"/>
    </source>
</evidence>
<sequence length="285" mass="32122">MKNQNPNDLARQARKAEKDGYDVDAASLYSHAIGLKGPDSPAWWFVRLANAHVRIGNKREALKAYDQAARLDPSNKGWAAAVEELRKWQESNNSSIEASAEYYDRVYQQSDAYRQAGEDTPYAEMWTRIREKLCLAGSTKVLDIGCGPGQFAAFLHAGWDGNYHGLDFSDVAVQQASSRGLPYIFHCGDAQNSELLTSHDYDAVVCTEVLEHVDGDIQLLQRIRPGVFCLCSVPSFYAFGHVRFFQTPEHVSDRYSPLLNELEVEEFLLPSNERIYLFSGTRKDD</sequence>
<dbReference type="InterPro" id="IPR029063">
    <property type="entry name" value="SAM-dependent_MTases_sf"/>
</dbReference>
<keyword evidence="2" id="KW-0808">Transferase</keyword>
<dbReference type="GO" id="GO:0008168">
    <property type="term" value="F:methyltransferase activity"/>
    <property type="evidence" value="ECO:0007669"/>
    <property type="project" value="UniProtKB-KW"/>
</dbReference>
<keyword evidence="3" id="KW-0949">S-adenosyl-L-methionine</keyword>
<dbReference type="Gene3D" id="1.25.40.10">
    <property type="entry name" value="Tetratricopeptide repeat domain"/>
    <property type="match status" value="1"/>
</dbReference>
<dbReference type="Proteomes" id="UP000777661">
    <property type="component" value="Unassembled WGS sequence"/>
</dbReference>
<keyword evidence="1 6" id="KW-0489">Methyltransferase</keyword>
<dbReference type="SUPFAM" id="SSF53335">
    <property type="entry name" value="S-adenosyl-L-methionine-dependent methyltransferases"/>
    <property type="match status" value="1"/>
</dbReference>
<dbReference type="InterPro" id="IPR041698">
    <property type="entry name" value="Methyltransf_25"/>
</dbReference>
<feature type="repeat" description="TPR" evidence="4">
    <location>
        <begin position="42"/>
        <end position="75"/>
    </location>
</feature>
<reference evidence="6 7" key="1">
    <citation type="submission" date="2021-06" db="EMBL/GenBank/DDBJ databases">
        <title>Nitratireductor porphyridii sp. nov., isolated from a small marine red alga, Porphyridium purpureum in South Korea.</title>
        <authorList>
            <person name="Kim K.H."/>
            <person name="Kristyanto S."/>
            <person name="Jeon C.O."/>
        </authorList>
    </citation>
    <scope>NUCLEOTIDE SEQUENCE [LARGE SCALE GENOMIC DNA]</scope>
    <source>
        <strain evidence="6 7">R6</strain>
    </source>
</reference>
<evidence type="ECO:0000259" key="5">
    <source>
        <dbReference type="Pfam" id="PF13649"/>
    </source>
</evidence>
<evidence type="ECO:0000256" key="4">
    <source>
        <dbReference type="PROSITE-ProRule" id="PRU00339"/>
    </source>
</evidence>
<dbReference type="GO" id="GO:0032259">
    <property type="term" value="P:methylation"/>
    <property type="evidence" value="ECO:0007669"/>
    <property type="project" value="UniProtKB-KW"/>
</dbReference>
<protein>
    <submittedName>
        <fullName evidence="6">Methyltransferase domain-containing protein</fullName>
    </submittedName>
</protein>
<proteinExistence type="predicted"/>
<dbReference type="SMART" id="SM00028">
    <property type="entry name" value="TPR"/>
    <property type="match status" value="1"/>
</dbReference>
<accession>A0ABS7REK9</accession>
<dbReference type="PANTHER" id="PTHR43464">
    <property type="entry name" value="METHYLTRANSFERASE"/>
    <property type="match status" value="1"/>
</dbReference>
<dbReference type="Pfam" id="PF13649">
    <property type="entry name" value="Methyltransf_25"/>
    <property type="match status" value="1"/>
</dbReference>
<evidence type="ECO:0000256" key="2">
    <source>
        <dbReference type="ARBA" id="ARBA00022679"/>
    </source>
</evidence>
<dbReference type="Gene3D" id="3.40.50.150">
    <property type="entry name" value="Vaccinia Virus protein VP39"/>
    <property type="match status" value="1"/>
</dbReference>
<dbReference type="PANTHER" id="PTHR43464:SF19">
    <property type="entry name" value="UBIQUINONE BIOSYNTHESIS O-METHYLTRANSFERASE, MITOCHONDRIAL"/>
    <property type="match status" value="1"/>
</dbReference>
<dbReference type="RefSeq" id="WP_223004295.1">
    <property type="nucleotide sequence ID" value="NZ_JAHSQO010000007.1"/>
</dbReference>
<evidence type="ECO:0000256" key="1">
    <source>
        <dbReference type="ARBA" id="ARBA00022603"/>
    </source>
</evidence>
<keyword evidence="4" id="KW-0802">TPR repeat</keyword>
<feature type="domain" description="Methyltransferase" evidence="5">
    <location>
        <begin position="141"/>
        <end position="223"/>
    </location>
</feature>
<dbReference type="EMBL" id="JAHSQO010000007">
    <property type="protein sequence ID" value="MBY8918835.1"/>
    <property type="molecule type" value="Genomic_DNA"/>
</dbReference>
<dbReference type="PROSITE" id="PS50005">
    <property type="entry name" value="TPR"/>
    <property type="match status" value="1"/>
</dbReference>
<comment type="caution">
    <text evidence="6">The sequence shown here is derived from an EMBL/GenBank/DDBJ whole genome shotgun (WGS) entry which is preliminary data.</text>
</comment>
<dbReference type="InterPro" id="IPR019734">
    <property type="entry name" value="TPR_rpt"/>
</dbReference>
<evidence type="ECO:0000313" key="6">
    <source>
        <dbReference type="EMBL" id="MBY8918835.1"/>
    </source>
</evidence>